<sequence length="426" mass="47331">MLVFIEYEVDMTTAVVTHTAVQNFNPQNVADFDPIVPYDVWWNGDETTAGGYYKARVLHMAETEEDMALHTSKRLRKPVVSLEKGKKRTKGKPTQAAKQLRLQVQQGVEAELLSQIGVSGTAEHVQKCTCCEQGCAVQAELGQHKQERKELMAQLEQLKQDAAEEAGRLHEKILELEAKNSRLQDCLTSKVFATETEEDMALHTSKRLRKPVVSLEKGKKRTKGKPTQAAKQLRVQVQQGVEAELLSQIGVSGTAEHVQKCTCCEQGCAVQAELGQHKQERKELMAQLEQLKQDAAEEAGRLHEKILELEAKNSRLQDCLTSKVFATVDMDMSTGEAMDVVIGSSRDDGKVYAGSGQWIDKAAWGTLFRATSDSMFCRMASTMYWTPDELKNRSVTGTLSNKSRSMGKTEARPALTPEKLSSLKSI</sequence>
<comment type="caution">
    <text evidence="1">The sequence shown here is derived from an EMBL/GenBank/DDBJ whole genome shotgun (WGS) entry which is preliminary data.</text>
</comment>
<evidence type="ECO:0000313" key="1">
    <source>
        <dbReference type="EMBL" id="KAH7977667.1"/>
    </source>
</evidence>
<protein>
    <submittedName>
        <fullName evidence="1">Uncharacterized protein</fullName>
    </submittedName>
</protein>
<dbReference type="EMBL" id="CM023470">
    <property type="protein sequence ID" value="KAH7977667.1"/>
    <property type="molecule type" value="Genomic_DNA"/>
</dbReference>
<keyword evidence="2" id="KW-1185">Reference proteome</keyword>
<accession>A0ACB8DSS8</accession>
<evidence type="ECO:0000313" key="2">
    <source>
        <dbReference type="Proteomes" id="UP000821865"/>
    </source>
</evidence>
<name>A0ACB8DSS8_DERSI</name>
<proteinExistence type="predicted"/>
<organism evidence="1 2">
    <name type="scientific">Dermacentor silvarum</name>
    <name type="common">Tick</name>
    <dbReference type="NCBI Taxonomy" id="543639"/>
    <lineage>
        <taxon>Eukaryota</taxon>
        <taxon>Metazoa</taxon>
        <taxon>Ecdysozoa</taxon>
        <taxon>Arthropoda</taxon>
        <taxon>Chelicerata</taxon>
        <taxon>Arachnida</taxon>
        <taxon>Acari</taxon>
        <taxon>Parasitiformes</taxon>
        <taxon>Ixodida</taxon>
        <taxon>Ixodoidea</taxon>
        <taxon>Ixodidae</taxon>
        <taxon>Rhipicephalinae</taxon>
        <taxon>Dermacentor</taxon>
    </lineage>
</organism>
<gene>
    <name evidence="1" type="ORF">HPB49_003154</name>
</gene>
<reference evidence="1" key="1">
    <citation type="submission" date="2020-05" db="EMBL/GenBank/DDBJ databases">
        <title>Large-scale comparative analyses of tick genomes elucidate their genetic diversity and vector capacities.</title>
        <authorList>
            <person name="Jia N."/>
            <person name="Wang J."/>
            <person name="Shi W."/>
            <person name="Du L."/>
            <person name="Sun Y."/>
            <person name="Zhan W."/>
            <person name="Jiang J."/>
            <person name="Wang Q."/>
            <person name="Zhang B."/>
            <person name="Ji P."/>
            <person name="Sakyi L.B."/>
            <person name="Cui X."/>
            <person name="Yuan T."/>
            <person name="Jiang B."/>
            <person name="Yang W."/>
            <person name="Lam T.T.-Y."/>
            <person name="Chang Q."/>
            <person name="Ding S."/>
            <person name="Wang X."/>
            <person name="Zhu J."/>
            <person name="Ruan X."/>
            <person name="Zhao L."/>
            <person name="Wei J."/>
            <person name="Que T."/>
            <person name="Du C."/>
            <person name="Cheng J."/>
            <person name="Dai P."/>
            <person name="Han X."/>
            <person name="Huang E."/>
            <person name="Gao Y."/>
            <person name="Liu J."/>
            <person name="Shao H."/>
            <person name="Ye R."/>
            <person name="Li L."/>
            <person name="Wei W."/>
            <person name="Wang X."/>
            <person name="Wang C."/>
            <person name="Yang T."/>
            <person name="Huo Q."/>
            <person name="Li W."/>
            <person name="Guo W."/>
            <person name="Chen H."/>
            <person name="Zhou L."/>
            <person name="Ni X."/>
            <person name="Tian J."/>
            <person name="Zhou Y."/>
            <person name="Sheng Y."/>
            <person name="Liu T."/>
            <person name="Pan Y."/>
            <person name="Xia L."/>
            <person name="Li J."/>
            <person name="Zhao F."/>
            <person name="Cao W."/>
        </authorList>
    </citation>
    <scope>NUCLEOTIDE SEQUENCE</scope>
    <source>
        <strain evidence="1">Dsil-2018</strain>
    </source>
</reference>
<dbReference type="Proteomes" id="UP000821865">
    <property type="component" value="Chromosome 1"/>
</dbReference>